<evidence type="ECO:0000256" key="2">
    <source>
        <dbReference type="ARBA" id="ARBA00023082"/>
    </source>
</evidence>
<keyword evidence="7" id="KW-1185">Reference proteome</keyword>
<feature type="domain" description="RNA polymerase sigma-70 region 2" evidence="5">
    <location>
        <begin position="21"/>
        <end position="91"/>
    </location>
</feature>
<dbReference type="Pfam" id="PF04542">
    <property type="entry name" value="Sigma70_r2"/>
    <property type="match status" value="1"/>
</dbReference>
<dbReference type="OrthoDB" id="1185556at2"/>
<dbReference type="AlphaFoldDB" id="A0A369BMW0"/>
<evidence type="ECO:0000256" key="4">
    <source>
        <dbReference type="ARBA" id="ARBA00023163"/>
    </source>
</evidence>
<dbReference type="GO" id="GO:0016987">
    <property type="term" value="F:sigma factor activity"/>
    <property type="evidence" value="ECO:0007669"/>
    <property type="project" value="UniProtKB-KW"/>
</dbReference>
<dbReference type="Gene3D" id="1.20.140.160">
    <property type="match status" value="1"/>
</dbReference>
<proteinExistence type="predicted"/>
<keyword evidence="4" id="KW-0804">Transcription</keyword>
<dbReference type="InterPro" id="IPR007627">
    <property type="entry name" value="RNA_pol_sigma70_r2"/>
</dbReference>
<name>A0A369BMW0_9BACL</name>
<dbReference type="RefSeq" id="WP_114494830.1">
    <property type="nucleotide sequence ID" value="NZ_QPJW01000001.1"/>
</dbReference>
<evidence type="ECO:0000256" key="3">
    <source>
        <dbReference type="ARBA" id="ARBA00023125"/>
    </source>
</evidence>
<evidence type="ECO:0000259" key="5">
    <source>
        <dbReference type="Pfam" id="PF04542"/>
    </source>
</evidence>
<evidence type="ECO:0000313" key="7">
    <source>
        <dbReference type="Proteomes" id="UP000253090"/>
    </source>
</evidence>
<keyword evidence="3" id="KW-0238">DNA-binding</keyword>
<dbReference type="EMBL" id="QPJW01000001">
    <property type="protein sequence ID" value="RCX22883.1"/>
    <property type="molecule type" value="Genomic_DNA"/>
</dbReference>
<dbReference type="SUPFAM" id="SSF88659">
    <property type="entry name" value="Sigma3 and sigma4 domains of RNA polymerase sigma factors"/>
    <property type="match status" value="2"/>
</dbReference>
<dbReference type="GO" id="GO:0003677">
    <property type="term" value="F:DNA binding"/>
    <property type="evidence" value="ECO:0007669"/>
    <property type="project" value="UniProtKB-KW"/>
</dbReference>
<comment type="caution">
    <text evidence="6">The sequence shown here is derived from an EMBL/GenBank/DDBJ whole genome shotgun (WGS) entry which is preliminary data.</text>
</comment>
<accession>A0A369BMW0</accession>
<dbReference type="PANTHER" id="PTHR30385">
    <property type="entry name" value="SIGMA FACTOR F FLAGELLAR"/>
    <property type="match status" value="1"/>
</dbReference>
<organism evidence="6 7">
    <name type="scientific">Fontibacillus phaseoli</name>
    <dbReference type="NCBI Taxonomy" id="1416533"/>
    <lineage>
        <taxon>Bacteria</taxon>
        <taxon>Bacillati</taxon>
        <taxon>Bacillota</taxon>
        <taxon>Bacilli</taxon>
        <taxon>Bacillales</taxon>
        <taxon>Paenibacillaceae</taxon>
        <taxon>Fontibacillus</taxon>
    </lineage>
</organism>
<dbReference type="Proteomes" id="UP000253090">
    <property type="component" value="Unassembled WGS sequence"/>
</dbReference>
<dbReference type="GO" id="GO:0006352">
    <property type="term" value="P:DNA-templated transcription initiation"/>
    <property type="evidence" value="ECO:0007669"/>
    <property type="project" value="InterPro"/>
</dbReference>
<keyword evidence="1" id="KW-0805">Transcription regulation</keyword>
<gene>
    <name evidence="6" type="ORF">DFP94_101472</name>
</gene>
<dbReference type="SUPFAM" id="SSF88946">
    <property type="entry name" value="Sigma2 domain of RNA polymerase sigma factors"/>
    <property type="match status" value="1"/>
</dbReference>
<dbReference type="InterPro" id="IPR013325">
    <property type="entry name" value="RNA_pol_sigma_r2"/>
</dbReference>
<dbReference type="Gene3D" id="1.10.1740.10">
    <property type="match status" value="1"/>
</dbReference>
<reference evidence="6 7" key="1">
    <citation type="submission" date="2018-07" db="EMBL/GenBank/DDBJ databases">
        <title>Genomic Encyclopedia of Type Strains, Phase III (KMG-III): the genomes of soil and plant-associated and newly described type strains.</title>
        <authorList>
            <person name="Whitman W."/>
        </authorList>
    </citation>
    <scope>NUCLEOTIDE SEQUENCE [LARGE SCALE GENOMIC DNA]</scope>
    <source>
        <strain evidence="6 7">CECT 8333</strain>
    </source>
</reference>
<keyword evidence="2" id="KW-0731">Sigma factor</keyword>
<dbReference type="NCBIfam" id="TIGR02937">
    <property type="entry name" value="sigma70-ECF"/>
    <property type="match status" value="1"/>
</dbReference>
<dbReference type="InterPro" id="IPR014284">
    <property type="entry name" value="RNA_pol_sigma-70_dom"/>
</dbReference>
<evidence type="ECO:0000256" key="1">
    <source>
        <dbReference type="ARBA" id="ARBA00023015"/>
    </source>
</evidence>
<sequence length="229" mass="25757">MTQRNYPDNPLLGPSSRAEFIVANLPLVYSIAWRYRSRAEALHIPQEDVVSEGTIGLILAYDRYSDASKAFAQIAAPYIRGHIRHMFRDRAHVIRIPRKHSENAQRISRECLDDVSDAEIAQQLGITVEDAREAKYCVMIRKAESLNAHGPDDDRAPKEPECEADYTGAEVDEFTATLTEGQRNIIRLLTAGVPQTDIAKTLGITRQGVNESMKRIRARYQKFYGGVVA</sequence>
<protein>
    <submittedName>
        <fullName evidence="6">RNA polymerase sigma-B factor</fullName>
    </submittedName>
</protein>
<evidence type="ECO:0000313" key="6">
    <source>
        <dbReference type="EMBL" id="RCX22883.1"/>
    </source>
</evidence>
<dbReference type="InterPro" id="IPR013324">
    <property type="entry name" value="RNA_pol_sigma_r3/r4-like"/>
</dbReference>
<dbReference type="PANTHER" id="PTHR30385:SF4">
    <property type="entry name" value="RNA POLYMERASE SIGMA-E FACTOR"/>
    <property type="match status" value="1"/>
</dbReference>